<dbReference type="PRINTS" id="PR00778">
    <property type="entry name" value="HTHARSR"/>
</dbReference>
<dbReference type="Pfam" id="PF12840">
    <property type="entry name" value="HTH_20"/>
    <property type="match status" value="1"/>
</dbReference>
<dbReference type="NCBIfam" id="NF033788">
    <property type="entry name" value="HTH_metalloreg"/>
    <property type="match status" value="1"/>
</dbReference>
<dbReference type="GO" id="GO:0003677">
    <property type="term" value="F:DNA binding"/>
    <property type="evidence" value="ECO:0007669"/>
    <property type="project" value="UniProtKB-KW"/>
</dbReference>
<dbReference type="CDD" id="cd00090">
    <property type="entry name" value="HTH_ARSR"/>
    <property type="match status" value="1"/>
</dbReference>
<dbReference type="InterPro" id="IPR011991">
    <property type="entry name" value="ArsR-like_HTH"/>
</dbReference>
<comment type="caution">
    <text evidence="5">The sequence shown here is derived from an EMBL/GenBank/DDBJ whole genome shotgun (WGS) entry which is preliminary data.</text>
</comment>
<dbReference type="InterPro" id="IPR036390">
    <property type="entry name" value="WH_DNA-bd_sf"/>
</dbReference>
<dbReference type="SMART" id="SM00418">
    <property type="entry name" value="HTH_ARSR"/>
    <property type="match status" value="1"/>
</dbReference>
<dbReference type="PROSITE" id="PS50987">
    <property type="entry name" value="HTH_ARSR_2"/>
    <property type="match status" value="1"/>
</dbReference>
<keyword evidence="6" id="KW-1185">Reference proteome</keyword>
<name>A0A3D9HXJ4_9PROT</name>
<dbReference type="PANTHER" id="PTHR43132">
    <property type="entry name" value="ARSENICAL RESISTANCE OPERON REPRESSOR ARSR-RELATED"/>
    <property type="match status" value="1"/>
</dbReference>
<evidence type="ECO:0000256" key="2">
    <source>
        <dbReference type="ARBA" id="ARBA00023125"/>
    </source>
</evidence>
<evidence type="ECO:0000259" key="4">
    <source>
        <dbReference type="PROSITE" id="PS50987"/>
    </source>
</evidence>
<reference evidence="5 6" key="1">
    <citation type="submission" date="2018-07" db="EMBL/GenBank/DDBJ databases">
        <title>Genomic Encyclopedia of Type Strains, Phase III (KMG-III): the genomes of soil and plant-associated and newly described type strains.</title>
        <authorList>
            <person name="Whitman W."/>
        </authorList>
    </citation>
    <scope>NUCLEOTIDE SEQUENCE [LARGE SCALE GENOMIC DNA]</scope>
    <source>
        <strain evidence="5 6">CECT 8488</strain>
    </source>
</reference>
<evidence type="ECO:0000313" key="5">
    <source>
        <dbReference type="EMBL" id="RED54227.1"/>
    </source>
</evidence>
<dbReference type="InterPro" id="IPR051011">
    <property type="entry name" value="Metal_resp_trans_reg"/>
</dbReference>
<keyword evidence="1" id="KW-0805">Transcription regulation</keyword>
<keyword evidence="3" id="KW-0804">Transcription</keyword>
<accession>A0A3D9HXJ4</accession>
<dbReference type="InterPro" id="IPR036388">
    <property type="entry name" value="WH-like_DNA-bd_sf"/>
</dbReference>
<dbReference type="RefSeq" id="WP_281269680.1">
    <property type="nucleotide sequence ID" value="NZ_QRDW01000001.1"/>
</dbReference>
<gene>
    <name evidence="5" type="ORF">DFP90_1011030</name>
</gene>
<dbReference type="EMBL" id="QRDW01000001">
    <property type="protein sequence ID" value="RED54227.1"/>
    <property type="molecule type" value="Genomic_DNA"/>
</dbReference>
<keyword evidence="2" id="KW-0238">DNA-binding</keyword>
<evidence type="ECO:0000256" key="1">
    <source>
        <dbReference type="ARBA" id="ARBA00023015"/>
    </source>
</evidence>
<protein>
    <submittedName>
        <fullName evidence="5">ArsR family transcriptional regulator</fullName>
    </submittedName>
</protein>
<evidence type="ECO:0000313" key="6">
    <source>
        <dbReference type="Proteomes" id="UP000256845"/>
    </source>
</evidence>
<dbReference type="Proteomes" id="UP000256845">
    <property type="component" value="Unassembled WGS sequence"/>
</dbReference>
<dbReference type="InterPro" id="IPR001845">
    <property type="entry name" value="HTH_ArsR_DNA-bd_dom"/>
</dbReference>
<organism evidence="5 6">
    <name type="scientific">Aestuariispira insulae</name>
    <dbReference type="NCBI Taxonomy" id="1461337"/>
    <lineage>
        <taxon>Bacteria</taxon>
        <taxon>Pseudomonadati</taxon>
        <taxon>Pseudomonadota</taxon>
        <taxon>Alphaproteobacteria</taxon>
        <taxon>Rhodospirillales</taxon>
        <taxon>Kiloniellaceae</taxon>
        <taxon>Aestuariispira</taxon>
    </lineage>
</organism>
<dbReference type="AlphaFoldDB" id="A0A3D9HXJ4"/>
<dbReference type="Gene3D" id="1.10.10.10">
    <property type="entry name" value="Winged helix-like DNA-binding domain superfamily/Winged helix DNA-binding domain"/>
    <property type="match status" value="1"/>
</dbReference>
<dbReference type="GO" id="GO:0003700">
    <property type="term" value="F:DNA-binding transcription factor activity"/>
    <property type="evidence" value="ECO:0007669"/>
    <property type="project" value="InterPro"/>
</dbReference>
<proteinExistence type="predicted"/>
<dbReference type="SUPFAM" id="SSF46785">
    <property type="entry name" value="Winged helix' DNA-binding domain"/>
    <property type="match status" value="1"/>
</dbReference>
<feature type="domain" description="HTH arsR-type" evidence="4">
    <location>
        <begin position="1"/>
        <end position="96"/>
    </location>
</feature>
<sequence length="99" mass="10907">MIELDLAANRLDALGNPTRLALYRYLVRAGGDGRPVGKIQEALDIPASTLTHHLKHLEQVGLVKREKHGTTHTCRADYHAMDALLVFLTENCCQDANCG</sequence>
<evidence type="ECO:0000256" key="3">
    <source>
        <dbReference type="ARBA" id="ARBA00023163"/>
    </source>
</evidence>
<dbReference type="PANTHER" id="PTHR43132:SF2">
    <property type="entry name" value="ARSENICAL RESISTANCE OPERON REPRESSOR ARSR-RELATED"/>
    <property type="match status" value="1"/>
</dbReference>